<dbReference type="Pfam" id="PF00106">
    <property type="entry name" value="adh_short"/>
    <property type="match status" value="1"/>
</dbReference>
<dbReference type="SUPFAM" id="SSF51735">
    <property type="entry name" value="NAD(P)-binding Rossmann-fold domains"/>
    <property type="match status" value="1"/>
</dbReference>
<evidence type="ECO:0000313" key="4">
    <source>
        <dbReference type="EMBL" id="CAJ88093.1"/>
    </source>
</evidence>
<protein>
    <submittedName>
        <fullName evidence="4">Putative oxidoreductase</fullName>
    </submittedName>
</protein>
<keyword evidence="2" id="KW-0560">Oxidoreductase</keyword>
<reference evidence="4" key="1">
    <citation type="journal article" date="2006" name="Microbiology (Mosc.)">
        <title>Multiple biosynthetic and uptake systems mediate siderophore-dependent iron acquisition in Streptomyces coelicolor A3(2) and Streptomyces ambofaciens ATCC 23877.</title>
        <authorList>
            <person name="Barona-Gomez F."/>
            <person name="Lautru S."/>
            <person name="Francou F.X."/>
            <person name="Leblond P."/>
            <person name="Pernodet J.L."/>
            <person name="Challis G.L."/>
        </authorList>
    </citation>
    <scope>NUCLEOTIDE SEQUENCE</scope>
    <source>
        <strain evidence="4">ATCC 23877</strain>
    </source>
</reference>
<name>A0AC89_STRA7</name>
<feature type="compositionally biased region" description="Pro residues" evidence="3">
    <location>
        <begin position="321"/>
        <end position="334"/>
    </location>
</feature>
<comment type="similarity">
    <text evidence="1">Belongs to the short-chain dehydrogenases/reductases (SDR) family.</text>
</comment>
<dbReference type="PRINTS" id="PR00081">
    <property type="entry name" value="GDHRDH"/>
</dbReference>
<dbReference type="InterPro" id="IPR002347">
    <property type="entry name" value="SDR_fam"/>
</dbReference>
<evidence type="ECO:0000256" key="2">
    <source>
        <dbReference type="ARBA" id="ARBA00023002"/>
    </source>
</evidence>
<dbReference type="PANTHER" id="PTHR24320">
    <property type="entry name" value="RETINOL DEHYDROGENASE"/>
    <property type="match status" value="1"/>
</dbReference>
<proteinExistence type="inferred from homology"/>
<dbReference type="InterPro" id="IPR036291">
    <property type="entry name" value="NAD(P)-bd_dom_sf"/>
</dbReference>
<dbReference type="Gene3D" id="3.40.50.720">
    <property type="entry name" value="NAD(P)-binding Rossmann-like Domain"/>
    <property type="match status" value="1"/>
</dbReference>
<evidence type="ECO:0000256" key="1">
    <source>
        <dbReference type="ARBA" id="ARBA00006484"/>
    </source>
</evidence>
<dbReference type="EMBL" id="AM238664">
    <property type="protein sequence ID" value="CAJ88093.1"/>
    <property type="molecule type" value="Genomic_DNA"/>
</dbReference>
<reference evidence="4" key="2">
    <citation type="journal article" date="2006" name="Mol. Biol. Evol.">
        <title>Evolution of the terminal regions of the Streptomyces linear chromosome.</title>
        <authorList>
            <person name="Choulet F."/>
            <person name="Aigle B."/>
            <person name="Gallois A."/>
            <person name="Mangenot S."/>
            <person name="Gerbaud C."/>
            <person name="Truong C."/>
            <person name="Francou F.X."/>
            <person name="Fourrier C."/>
            <person name="Guerineau M."/>
            <person name="Decaris B."/>
            <person name="Barbe V."/>
            <person name="Pernodet J.L."/>
            <person name="Leblond P."/>
        </authorList>
    </citation>
    <scope>NUCLEOTIDE SEQUENCE</scope>
    <source>
        <strain evidence="4">ATCC 23877</strain>
    </source>
</reference>
<gene>
    <name evidence="4" type="ORF">SAMR0383</name>
</gene>
<organism evidence="4">
    <name type="scientific">Streptomyces ambofaciens (strain ATCC 23877 / 3486 / DSM 40053 / JCM 4204 / NBRC 12836 / NRRL B-2516)</name>
    <dbReference type="NCBI Taxonomy" id="278992"/>
    <lineage>
        <taxon>Bacteria</taxon>
        <taxon>Bacillati</taxon>
        <taxon>Actinomycetota</taxon>
        <taxon>Actinomycetes</taxon>
        <taxon>Kitasatosporales</taxon>
        <taxon>Streptomycetaceae</taxon>
        <taxon>Streptomyces</taxon>
    </lineage>
</organism>
<dbReference type="PANTHER" id="PTHR24320:SF148">
    <property type="entry name" value="NAD(P)-BINDING ROSSMANN-FOLD SUPERFAMILY PROTEIN"/>
    <property type="match status" value="1"/>
</dbReference>
<sequence length="334" mass="35852">MSTGLPGPWQRWHAPEPTWTPAQVPDLSGRTAVITGSSRGIGAAAAQHLARCGAHVIIACPSAEEGRSAADAVRRQVASARAESVVCDLGDLAQVHEAAERITALAGRRLHLLINNAGVAALPPTRSADGFEMHFAVNHIGHFALTGRLLPALLNTPRPRVVNVSSVLHWLGRNGARPHEPQRYHRWQAYFDSKLAALLFTHGLVTWARAHRLPLGAVTAHPGLVDTTLASHVLHTTGRKAEARLLRGLQTRWASPAAAAWTLVRAATDPHISAGEFLGPGGRWECSGPPVRVRAARRASDAQAVQRLWDLSQELADHPFRPPAPTAPSPTTRP</sequence>
<accession>A0AC89</accession>
<evidence type="ECO:0000256" key="3">
    <source>
        <dbReference type="SAM" id="MobiDB-lite"/>
    </source>
</evidence>
<feature type="region of interest" description="Disordered" evidence="3">
    <location>
        <begin position="1"/>
        <end position="25"/>
    </location>
</feature>
<dbReference type="AlphaFoldDB" id="A0AC89"/>
<dbReference type="GO" id="GO:0016491">
    <property type="term" value="F:oxidoreductase activity"/>
    <property type="evidence" value="ECO:0007669"/>
    <property type="project" value="UniProtKB-KW"/>
</dbReference>
<feature type="region of interest" description="Disordered" evidence="3">
    <location>
        <begin position="313"/>
        <end position="334"/>
    </location>
</feature>